<dbReference type="Gene3D" id="3.40.630.30">
    <property type="match status" value="1"/>
</dbReference>
<evidence type="ECO:0000313" key="1">
    <source>
        <dbReference type="EMBL" id="SLM19155.1"/>
    </source>
</evidence>
<gene>
    <name evidence="1" type="ORF">SPIRO4BDMA_50670</name>
</gene>
<reference evidence="1" key="1">
    <citation type="submission" date="2017-02" db="EMBL/GenBank/DDBJ databases">
        <authorList>
            <person name="Regsiter A."/>
            <person name="William W."/>
        </authorList>
    </citation>
    <scope>NUCLEOTIDE SEQUENCE</scope>
    <source>
        <strain evidence="1">BdmA 4</strain>
    </source>
</reference>
<name>A0A3P3XS86_9SPIR</name>
<protein>
    <submittedName>
        <fullName evidence="1">Ribosomal-protein-S5-alanine N-acetyltransferase</fullName>
    </submittedName>
</protein>
<organism evidence="1">
    <name type="scientific">uncultured spirochete</name>
    <dbReference type="NCBI Taxonomy" id="156406"/>
    <lineage>
        <taxon>Bacteria</taxon>
        <taxon>Pseudomonadati</taxon>
        <taxon>Spirochaetota</taxon>
        <taxon>Spirochaetia</taxon>
        <taxon>Spirochaetales</taxon>
        <taxon>environmental samples</taxon>
    </lineage>
</organism>
<dbReference type="GO" id="GO:0016740">
    <property type="term" value="F:transferase activity"/>
    <property type="evidence" value="ECO:0007669"/>
    <property type="project" value="UniProtKB-KW"/>
</dbReference>
<dbReference type="AlphaFoldDB" id="A0A3P3XS86"/>
<sequence>MRYETQRLVMRTIEPDEAHLYQRYLLDNKVFLSEWEPERENSYYDEENIKRMIHSGTLSP</sequence>
<keyword evidence="1" id="KW-0808">Transferase</keyword>
<proteinExistence type="predicted"/>
<dbReference type="EMBL" id="FWDO01000005">
    <property type="protein sequence ID" value="SLM19155.1"/>
    <property type="molecule type" value="Genomic_DNA"/>
</dbReference>
<accession>A0A3P3XS86</accession>